<dbReference type="Pfam" id="PF01594">
    <property type="entry name" value="AI-2E_transport"/>
    <property type="match status" value="1"/>
</dbReference>
<dbReference type="AlphaFoldDB" id="A0A0M0GAN6"/>
<evidence type="ECO:0000256" key="1">
    <source>
        <dbReference type="ARBA" id="ARBA00004141"/>
    </source>
</evidence>
<dbReference type="InterPro" id="IPR002549">
    <property type="entry name" value="AI-2E-like"/>
</dbReference>
<dbReference type="STRING" id="1459.AF332_09080"/>
<sequence length="362" mass="40561">MNIQLKWYYRLGFLLLLFIVIFVFLKLQALWMPVLEILLAVFIPFVIGAFITYLLHPIVEKLHETGLHRGLAVFIIYFLFFGGIGLALYKGIPAFIHQLRDLAENAPQFANQYRRWIDLIQSKTSTWPDGLQTRIDDVIATVEKRLNNLLSKVITFFLNVLNYAVLVAVIPFISFYLLKDFSIMKKAAWYLTPRKWRKEGVLFLRDVDKSLGSYIRGQLLVCAAIGVISSLLFWIFDMRYPLLLGTIIGVTNVIPYFGPIIGAVPAVIIASALSVKMIVITIGIIIVLQFLEGNILSPLIVGKSLHMHPLLIMLALLAGGEAAGILGLIIAVPILAVIKVSIIHAKKHFSKNKQPKITGTPS</sequence>
<organism evidence="7 8">
    <name type="scientific">Sporosarcina globispora</name>
    <name type="common">Bacillus globisporus</name>
    <dbReference type="NCBI Taxonomy" id="1459"/>
    <lineage>
        <taxon>Bacteria</taxon>
        <taxon>Bacillati</taxon>
        <taxon>Bacillota</taxon>
        <taxon>Bacilli</taxon>
        <taxon>Bacillales</taxon>
        <taxon>Caryophanaceae</taxon>
        <taxon>Sporosarcina</taxon>
    </lineage>
</organism>
<evidence type="ECO:0000256" key="2">
    <source>
        <dbReference type="ARBA" id="ARBA00009773"/>
    </source>
</evidence>
<evidence type="ECO:0000256" key="5">
    <source>
        <dbReference type="ARBA" id="ARBA00023136"/>
    </source>
</evidence>
<dbReference type="PANTHER" id="PTHR21716">
    <property type="entry name" value="TRANSMEMBRANE PROTEIN"/>
    <property type="match status" value="1"/>
</dbReference>
<dbReference type="OrthoDB" id="9793390at2"/>
<feature type="transmembrane region" description="Helical" evidence="6">
    <location>
        <begin position="219"/>
        <end position="236"/>
    </location>
</feature>
<keyword evidence="3 6" id="KW-0812">Transmembrane</keyword>
<name>A0A0M0GAN6_SPOGL</name>
<proteinExistence type="inferred from homology"/>
<protein>
    <submittedName>
        <fullName evidence="7">Membrane protein</fullName>
    </submittedName>
</protein>
<feature type="transmembrane region" description="Helical" evidence="6">
    <location>
        <begin position="71"/>
        <end position="92"/>
    </location>
</feature>
<keyword evidence="5 6" id="KW-0472">Membrane</keyword>
<comment type="subcellular location">
    <subcellularLocation>
        <location evidence="1">Membrane</location>
        <topology evidence="1">Multi-pass membrane protein</topology>
    </subcellularLocation>
</comment>
<dbReference type="GO" id="GO:0016020">
    <property type="term" value="C:membrane"/>
    <property type="evidence" value="ECO:0007669"/>
    <property type="project" value="UniProtKB-SubCell"/>
</dbReference>
<keyword evidence="8" id="KW-1185">Reference proteome</keyword>
<dbReference type="PANTHER" id="PTHR21716:SF15">
    <property type="entry name" value="TRANSPORT PROTEIN YRRI-RELATED"/>
    <property type="match status" value="1"/>
</dbReference>
<gene>
    <name evidence="7" type="ORF">AF332_09080</name>
</gene>
<feature type="transmembrane region" description="Helical" evidence="6">
    <location>
        <begin position="268"/>
        <end position="291"/>
    </location>
</feature>
<evidence type="ECO:0000313" key="8">
    <source>
        <dbReference type="Proteomes" id="UP000037109"/>
    </source>
</evidence>
<feature type="transmembrane region" description="Helical" evidence="6">
    <location>
        <begin position="311"/>
        <end position="338"/>
    </location>
</feature>
<dbReference type="RefSeq" id="WP_053434302.1">
    <property type="nucleotide sequence ID" value="NZ_LGUF01000007.1"/>
</dbReference>
<reference evidence="8" key="1">
    <citation type="submission" date="2015-07" db="EMBL/GenBank/DDBJ databases">
        <title>Fjat-10036 dsm4.</title>
        <authorList>
            <person name="Liu B."/>
            <person name="Wang J."/>
            <person name="Zhu Y."/>
            <person name="Liu G."/>
            <person name="Chen Q."/>
            <person name="Chen Z."/>
            <person name="Lan J."/>
            <person name="Che J."/>
            <person name="Ge C."/>
            <person name="Shi H."/>
            <person name="Pan Z."/>
            <person name="Liu X."/>
        </authorList>
    </citation>
    <scope>NUCLEOTIDE SEQUENCE [LARGE SCALE GENOMIC DNA]</scope>
    <source>
        <strain evidence="8">DSM 4</strain>
    </source>
</reference>
<feature type="transmembrane region" description="Helical" evidence="6">
    <location>
        <begin position="37"/>
        <end position="59"/>
    </location>
</feature>
<evidence type="ECO:0000256" key="3">
    <source>
        <dbReference type="ARBA" id="ARBA00022692"/>
    </source>
</evidence>
<comment type="similarity">
    <text evidence="2">Belongs to the autoinducer-2 exporter (AI-2E) (TC 2.A.86) family.</text>
</comment>
<dbReference type="Proteomes" id="UP000037109">
    <property type="component" value="Unassembled WGS sequence"/>
</dbReference>
<evidence type="ECO:0000256" key="4">
    <source>
        <dbReference type="ARBA" id="ARBA00022989"/>
    </source>
</evidence>
<evidence type="ECO:0000256" key="6">
    <source>
        <dbReference type="SAM" id="Phobius"/>
    </source>
</evidence>
<dbReference type="EMBL" id="LGUF01000007">
    <property type="protein sequence ID" value="KON86945.1"/>
    <property type="molecule type" value="Genomic_DNA"/>
</dbReference>
<keyword evidence="4 6" id="KW-1133">Transmembrane helix</keyword>
<accession>A0A0M0GAN6</accession>
<feature type="transmembrane region" description="Helical" evidence="6">
    <location>
        <begin position="153"/>
        <end position="178"/>
    </location>
</feature>
<dbReference type="PATRIC" id="fig|1459.3.peg.1928"/>
<evidence type="ECO:0000313" key="7">
    <source>
        <dbReference type="EMBL" id="KON86945.1"/>
    </source>
</evidence>
<feature type="transmembrane region" description="Helical" evidence="6">
    <location>
        <begin position="7"/>
        <end position="25"/>
    </location>
</feature>
<comment type="caution">
    <text evidence="7">The sequence shown here is derived from an EMBL/GenBank/DDBJ whole genome shotgun (WGS) entry which is preliminary data.</text>
</comment>
<dbReference type="GO" id="GO:0055085">
    <property type="term" value="P:transmembrane transport"/>
    <property type="evidence" value="ECO:0007669"/>
    <property type="project" value="TreeGrafter"/>
</dbReference>